<keyword evidence="1" id="KW-0472">Membrane</keyword>
<keyword evidence="1" id="KW-1133">Transmembrane helix</keyword>
<dbReference type="InterPro" id="IPR007560">
    <property type="entry name" value="Restrct_endonuc_IV_Mrr"/>
</dbReference>
<reference evidence="3 4" key="1">
    <citation type="submission" date="2017-09" db="EMBL/GenBank/DDBJ databases">
        <authorList>
            <person name="Lee N."/>
            <person name="Cho B.-K."/>
        </authorList>
    </citation>
    <scope>NUCLEOTIDE SEQUENCE [LARGE SCALE GENOMIC DNA]</scope>
    <source>
        <strain evidence="3 4">ATCC 12769</strain>
    </source>
</reference>
<dbReference type="PANTHER" id="PTHR30015:SF6">
    <property type="entry name" value="SLL1429 PROTEIN"/>
    <property type="match status" value="1"/>
</dbReference>
<dbReference type="EMBL" id="CP023702">
    <property type="protein sequence ID" value="QEU71217.1"/>
    <property type="molecule type" value="Genomic_DNA"/>
</dbReference>
<protein>
    <submittedName>
        <fullName evidence="3">Restriction endonuclease</fullName>
    </submittedName>
</protein>
<evidence type="ECO:0000313" key="4">
    <source>
        <dbReference type="Proteomes" id="UP000326178"/>
    </source>
</evidence>
<dbReference type="AlphaFoldDB" id="A0A5J6F5C2"/>
<dbReference type="GO" id="GO:0003677">
    <property type="term" value="F:DNA binding"/>
    <property type="evidence" value="ECO:0007669"/>
    <property type="project" value="InterPro"/>
</dbReference>
<feature type="transmembrane region" description="Helical" evidence="1">
    <location>
        <begin position="52"/>
        <end position="70"/>
    </location>
</feature>
<feature type="domain" description="Restriction endonuclease type IV Mrr" evidence="2">
    <location>
        <begin position="126"/>
        <end position="237"/>
    </location>
</feature>
<sequence>MPASRRGRVGRDRRAGFDLRRTAFGFALIAVVVCGAGLTLRTALESAESHPVAAVVLVLLLGAGAVALLRRRRNRRLAARGAAAVVETAYEVADTVLAEAGAAASAAGVPAPRQEAADRAPEDWAGMDPYAFEEAVADLCRRDGCQEVDVVGGAGDLGADVLAVAPDGRRIVVQCKRYAPDNKVGSQDLQRFGGTCYAVHGADTALAVTTSTFTEPALEYAERCGIVCVDLEGLTAWSGGVQPPPWHTGTAAAPA</sequence>
<keyword evidence="1" id="KW-0812">Transmembrane</keyword>
<keyword evidence="3" id="KW-0378">Hydrolase</keyword>
<evidence type="ECO:0000256" key="1">
    <source>
        <dbReference type="SAM" id="Phobius"/>
    </source>
</evidence>
<accession>A0A5J6F5C2</accession>
<dbReference type="Pfam" id="PF04471">
    <property type="entry name" value="Mrr_cat"/>
    <property type="match status" value="1"/>
</dbReference>
<evidence type="ECO:0000313" key="3">
    <source>
        <dbReference type="EMBL" id="QEU71217.1"/>
    </source>
</evidence>
<dbReference type="SUPFAM" id="SSF52980">
    <property type="entry name" value="Restriction endonuclease-like"/>
    <property type="match status" value="1"/>
</dbReference>
<dbReference type="InterPro" id="IPR011335">
    <property type="entry name" value="Restrct_endonuc-II-like"/>
</dbReference>
<evidence type="ECO:0000259" key="2">
    <source>
        <dbReference type="Pfam" id="PF04471"/>
    </source>
</evidence>
<dbReference type="GO" id="GO:0015666">
    <property type="term" value="F:restriction endodeoxyribonuclease activity"/>
    <property type="evidence" value="ECO:0007669"/>
    <property type="project" value="TreeGrafter"/>
</dbReference>
<dbReference type="Gene3D" id="3.40.1350.10">
    <property type="match status" value="1"/>
</dbReference>
<keyword evidence="4" id="KW-1185">Reference proteome</keyword>
<dbReference type="InterPro" id="IPR011856">
    <property type="entry name" value="tRNA_endonuc-like_dom_sf"/>
</dbReference>
<keyword evidence="3" id="KW-0255">Endonuclease</keyword>
<gene>
    <name evidence="3" type="ORF">CP967_03925</name>
</gene>
<dbReference type="PANTHER" id="PTHR30015">
    <property type="entry name" value="MRR RESTRICTION SYSTEM PROTEIN"/>
    <property type="match status" value="1"/>
</dbReference>
<organism evidence="3 4">
    <name type="scientific">Streptomyces nitrosporeus</name>
    <dbReference type="NCBI Taxonomy" id="28894"/>
    <lineage>
        <taxon>Bacteria</taxon>
        <taxon>Bacillati</taxon>
        <taxon>Actinomycetota</taxon>
        <taxon>Actinomycetes</taxon>
        <taxon>Kitasatosporales</taxon>
        <taxon>Streptomycetaceae</taxon>
        <taxon>Streptomyces</taxon>
    </lineage>
</organism>
<name>A0A5J6F5C2_9ACTN</name>
<dbReference type="KEGG" id="snk:CP967_03925"/>
<dbReference type="InterPro" id="IPR052906">
    <property type="entry name" value="Type_IV_Methyl-Rstrct_Enzyme"/>
</dbReference>
<dbReference type="Proteomes" id="UP000326178">
    <property type="component" value="Chromosome"/>
</dbReference>
<feature type="transmembrane region" description="Helical" evidence="1">
    <location>
        <begin position="21"/>
        <end position="40"/>
    </location>
</feature>
<dbReference type="GO" id="GO:0009307">
    <property type="term" value="P:DNA restriction-modification system"/>
    <property type="evidence" value="ECO:0007669"/>
    <property type="project" value="InterPro"/>
</dbReference>
<dbReference type="OrthoDB" id="5181666at2"/>
<proteinExistence type="predicted"/>
<keyword evidence="3" id="KW-0540">Nuclease</keyword>